<reference evidence="2" key="3">
    <citation type="submission" date="2022-06" db="UniProtKB">
        <authorList>
            <consortium name="EnsemblPlants"/>
        </authorList>
    </citation>
    <scope>IDENTIFICATION</scope>
</reference>
<keyword evidence="3" id="KW-1185">Reference proteome</keyword>
<accession>A0A8R7TMQ2</accession>
<dbReference type="Proteomes" id="UP000015106">
    <property type="component" value="Chromosome 2"/>
</dbReference>
<dbReference type="Gramene" id="TuG1812G0200005127.01.T01">
    <property type="protein sequence ID" value="TuG1812G0200005127.01.T01.cds375872"/>
    <property type="gene ID" value="TuG1812G0200005127.01"/>
</dbReference>
<organism evidence="2 3">
    <name type="scientific">Triticum urartu</name>
    <name type="common">Red wild einkorn</name>
    <name type="synonym">Crithodium urartu</name>
    <dbReference type="NCBI Taxonomy" id="4572"/>
    <lineage>
        <taxon>Eukaryota</taxon>
        <taxon>Viridiplantae</taxon>
        <taxon>Streptophyta</taxon>
        <taxon>Embryophyta</taxon>
        <taxon>Tracheophyta</taxon>
        <taxon>Spermatophyta</taxon>
        <taxon>Magnoliopsida</taxon>
        <taxon>Liliopsida</taxon>
        <taxon>Poales</taxon>
        <taxon>Poaceae</taxon>
        <taxon>BOP clade</taxon>
        <taxon>Pooideae</taxon>
        <taxon>Triticodae</taxon>
        <taxon>Triticeae</taxon>
        <taxon>Triticinae</taxon>
        <taxon>Triticum</taxon>
    </lineage>
</organism>
<keyword evidence="1" id="KW-1133">Transmembrane helix</keyword>
<reference evidence="3" key="1">
    <citation type="journal article" date="2013" name="Nature">
        <title>Draft genome of the wheat A-genome progenitor Triticum urartu.</title>
        <authorList>
            <person name="Ling H.Q."/>
            <person name="Zhao S."/>
            <person name="Liu D."/>
            <person name="Wang J."/>
            <person name="Sun H."/>
            <person name="Zhang C."/>
            <person name="Fan H."/>
            <person name="Li D."/>
            <person name="Dong L."/>
            <person name="Tao Y."/>
            <person name="Gao C."/>
            <person name="Wu H."/>
            <person name="Li Y."/>
            <person name="Cui Y."/>
            <person name="Guo X."/>
            <person name="Zheng S."/>
            <person name="Wang B."/>
            <person name="Yu K."/>
            <person name="Liang Q."/>
            <person name="Yang W."/>
            <person name="Lou X."/>
            <person name="Chen J."/>
            <person name="Feng M."/>
            <person name="Jian J."/>
            <person name="Zhang X."/>
            <person name="Luo G."/>
            <person name="Jiang Y."/>
            <person name="Liu J."/>
            <person name="Wang Z."/>
            <person name="Sha Y."/>
            <person name="Zhang B."/>
            <person name="Wu H."/>
            <person name="Tang D."/>
            <person name="Shen Q."/>
            <person name="Xue P."/>
            <person name="Zou S."/>
            <person name="Wang X."/>
            <person name="Liu X."/>
            <person name="Wang F."/>
            <person name="Yang Y."/>
            <person name="An X."/>
            <person name="Dong Z."/>
            <person name="Zhang K."/>
            <person name="Zhang X."/>
            <person name="Luo M.C."/>
            <person name="Dvorak J."/>
            <person name="Tong Y."/>
            <person name="Wang J."/>
            <person name="Yang H."/>
            <person name="Li Z."/>
            <person name="Wang D."/>
            <person name="Zhang A."/>
            <person name="Wang J."/>
        </authorList>
    </citation>
    <scope>NUCLEOTIDE SEQUENCE</scope>
    <source>
        <strain evidence="3">cv. G1812</strain>
    </source>
</reference>
<proteinExistence type="predicted"/>
<dbReference type="AlphaFoldDB" id="A0A8R7TMQ2"/>
<name>A0A8R7TMQ2_TRIUA</name>
<feature type="transmembrane region" description="Helical" evidence="1">
    <location>
        <begin position="74"/>
        <end position="92"/>
    </location>
</feature>
<dbReference type="EnsemblPlants" id="TuG1812G0200005127.01.T01">
    <property type="protein sequence ID" value="TuG1812G0200005127.01.T01.cds375872"/>
    <property type="gene ID" value="TuG1812G0200005127.01"/>
</dbReference>
<evidence type="ECO:0000313" key="2">
    <source>
        <dbReference type="EnsemblPlants" id="TuG1812G0200005127.01.T01.cds375872"/>
    </source>
</evidence>
<feature type="transmembrane region" description="Helical" evidence="1">
    <location>
        <begin position="28"/>
        <end position="46"/>
    </location>
</feature>
<feature type="transmembrane region" description="Helical" evidence="1">
    <location>
        <begin position="98"/>
        <end position="125"/>
    </location>
</feature>
<keyword evidence="1" id="KW-0812">Transmembrane</keyword>
<evidence type="ECO:0000313" key="3">
    <source>
        <dbReference type="Proteomes" id="UP000015106"/>
    </source>
</evidence>
<reference evidence="2" key="2">
    <citation type="submission" date="2018-03" db="EMBL/GenBank/DDBJ databases">
        <title>The Triticum urartu genome reveals the dynamic nature of wheat genome evolution.</title>
        <authorList>
            <person name="Ling H."/>
            <person name="Ma B."/>
            <person name="Shi X."/>
            <person name="Liu H."/>
            <person name="Dong L."/>
            <person name="Sun H."/>
            <person name="Cao Y."/>
            <person name="Gao Q."/>
            <person name="Zheng S."/>
            <person name="Li Y."/>
            <person name="Yu Y."/>
            <person name="Du H."/>
            <person name="Qi M."/>
            <person name="Li Y."/>
            <person name="Yu H."/>
            <person name="Cui Y."/>
            <person name="Wang N."/>
            <person name="Chen C."/>
            <person name="Wu H."/>
            <person name="Zhao Y."/>
            <person name="Zhang J."/>
            <person name="Li Y."/>
            <person name="Zhou W."/>
            <person name="Zhang B."/>
            <person name="Hu W."/>
            <person name="Eijk M."/>
            <person name="Tang J."/>
            <person name="Witsenboer H."/>
            <person name="Zhao S."/>
            <person name="Li Z."/>
            <person name="Zhang A."/>
            <person name="Wang D."/>
            <person name="Liang C."/>
        </authorList>
    </citation>
    <scope>NUCLEOTIDE SEQUENCE [LARGE SCALE GENOMIC DNA]</scope>
    <source>
        <strain evidence="2">cv. G1812</strain>
    </source>
</reference>
<protein>
    <submittedName>
        <fullName evidence="2">Uncharacterized protein</fullName>
    </submittedName>
</protein>
<keyword evidence="1" id="KW-0472">Membrane</keyword>
<evidence type="ECO:0000256" key="1">
    <source>
        <dbReference type="SAM" id="Phobius"/>
    </source>
</evidence>
<sequence length="131" mass="13576">MAAVDFVISSACSPATVHHCSSSETLELMAAFTAMCLVPYLNYLYARWSGRDGVLRMGSGTVGGLTRKRTGGGGIDKVALAVMLVFIFKAGAGDGSKVGSFCIRIASLSCLLGSVGVASIGTVIFSHDFQM</sequence>